<evidence type="ECO:0000313" key="2">
    <source>
        <dbReference type="Proteomes" id="UP000621510"/>
    </source>
</evidence>
<evidence type="ECO:0000313" key="1">
    <source>
        <dbReference type="EMBL" id="MBL1110856.1"/>
    </source>
</evidence>
<proteinExistence type="predicted"/>
<gene>
    <name evidence="1" type="ORF">JK364_00270</name>
</gene>
<organism evidence="1 2">
    <name type="scientific">Streptomyces endocoffeicus</name>
    <dbReference type="NCBI Taxonomy" id="2898945"/>
    <lineage>
        <taxon>Bacteria</taxon>
        <taxon>Bacillati</taxon>
        <taxon>Actinomycetota</taxon>
        <taxon>Actinomycetes</taxon>
        <taxon>Kitasatosporales</taxon>
        <taxon>Streptomycetaceae</taxon>
        <taxon>Streptomyces</taxon>
    </lineage>
</organism>
<reference evidence="1 2" key="1">
    <citation type="submission" date="2021-01" db="EMBL/GenBank/DDBJ databases">
        <title>WGS of actinomycetes isolated from Thailand.</title>
        <authorList>
            <person name="Thawai C."/>
        </authorList>
    </citation>
    <scope>NUCLEOTIDE SEQUENCE [LARGE SCALE GENOMIC DNA]</scope>
    <source>
        <strain evidence="1 2">CA3R110</strain>
    </source>
</reference>
<dbReference type="RefSeq" id="WP_201849005.1">
    <property type="nucleotide sequence ID" value="NZ_JAERRG010000001.1"/>
</dbReference>
<dbReference type="EMBL" id="JAERRG010000001">
    <property type="protein sequence ID" value="MBL1110856.1"/>
    <property type="molecule type" value="Genomic_DNA"/>
</dbReference>
<protein>
    <submittedName>
        <fullName evidence="1">Uncharacterized protein</fullName>
    </submittedName>
</protein>
<name>A0ABS1PEP6_9ACTN</name>
<accession>A0ABS1PEP6</accession>
<dbReference type="Proteomes" id="UP000621510">
    <property type="component" value="Unassembled WGS sequence"/>
</dbReference>
<sequence length="50" mass="5303">MRTGKVWQDPRLVLIGVIVLAMALAEGAANDAGTLTQRTARINVGLMRPG</sequence>
<comment type="caution">
    <text evidence="1">The sequence shown here is derived from an EMBL/GenBank/DDBJ whole genome shotgun (WGS) entry which is preliminary data.</text>
</comment>
<keyword evidence="2" id="KW-1185">Reference proteome</keyword>